<gene>
    <name evidence="2" type="ORF">BT96DRAFT_1005458</name>
</gene>
<name>A0A6A4GPH9_9AGAR</name>
<keyword evidence="3" id="KW-1185">Reference proteome</keyword>
<evidence type="ECO:0000313" key="2">
    <source>
        <dbReference type="EMBL" id="KAE9387094.1"/>
    </source>
</evidence>
<protein>
    <submittedName>
        <fullName evidence="2">Uncharacterized protein</fullName>
    </submittedName>
</protein>
<evidence type="ECO:0000313" key="3">
    <source>
        <dbReference type="Proteomes" id="UP000799118"/>
    </source>
</evidence>
<dbReference type="EMBL" id="ML769824">
    <property type="protein sequence ID" value="KAE9387094.1"/>
    <property type="molecule type" value="Genomic_DNA"/>
</dbReference>
<accession>A0A6A4GPH9</accession>
<organism evidence="2 3">
    <name type="scientific">Gymnopus androsaceus JB14</name>
    <dbReference type="NCBI Taxonomy" id="1447944"/>
    <lineage>
        <taxon>Eukaryota</taxon>
        <taxon>Fungi</taxon>
        <taxon>Dikarya</taxon>
        <taxon>Basidiomycota</taxon>
        <taxon>Agaricomycotina</taxon>
        <taxon>Agaricomycetes</taxon>
        <taxon>Agaricomycetidae</taxon>
        <taxon>Agaricales</taxon>
        <taxon>Marasmiineae</taxon>
        <taxon>Omphalotaceae</taxon>
        <taxon>Gymnopus</taxon>
    </lineage>
</organism>
<reference evidence="2" key="1">
    <citation type="journal article" date="2019" name="Environ. Microbiol.">
        <title>Fungal ecological strategies reflected in gene transcription - a case study of two litter decomposers.</title>
        <authorList>
            <person name="Barbi F."/>
            <person name="Kohler A."/>
            <person name="Barry K."/>
            <person name="Baskaran P."/>
            <person name="Daum C."/>
            <person name="Fauchery L."/>
            <person name="Ihrmark K."/>
            <person name="Kuo A."/>
            <person name="LaButti K."/>
            <person name="Lipzen A."/>
            <person name="Morin E."/>
            <person name="Grigoriev I.V."/>
            <person name="Henrissat B."/>
            <person name="Lindahl B."/>
            <person name="Martin F."/>
        </authorList>
    </citation>
    <scope>NUCLEOTIDE SEQUENCE</scope>
    <source>
        <strain evidence="2">JB14</strain>
    </source>
</reference>
<sequence>MPPINADAAIANSSALSPFHPHPLQMQKALFALKTWHFDREYCLARYPRDASGDLIPPLNILDHADLQCEHISPLRIFTDPDAPEQVYAVCAERRAFCVSDVYLRVCLLGDKAFSLSQSPPLLALKTWHLNGEYIACYPRDANGEPVSPLNILEYKDLQCEHIRPPRIFVDPNVPEQVYAVFPERRGGRCDYLICISDIHLRSSDSSNLLLGMTNLVYDMNFSSLHPTEALERTASRGILTFACVASFTSVVSFTFVASFTCAAYNILSRFGLPGKVRESDNLLHCPSFHPAMHRIRRLNSRLSLIREKAKLADDQAEQNLCCSFSKSDDEETVILKPRLPLAPASEPNVQSHRSFPPIHSDRNLKQSSLAIQPTATRVPTTNTSVSPSIAGDHTDNRDDEQPPLPASPVSEWYPSTSAEANLFLLGGKDNAWWKAEYAKRDAAFLREERARKACKRYYQKNCERGCERAKINYIKRKTKLAEGTDEECQAACSQKQDLRACYRRENRSVLAEKARQRQACQRQP</sequence>
<proteinExistence type="predicted"/>
<dbReference type="AlphaFoldDB" id="A0A6A4GPH9"/>
<evidence type="ECO:0000256" key="1">
    <source>
        <dbReference type="SAM" id="MobiDB-lite"/>
    </source>
</evidence>
<dbReference type="Proteomes" id="UP000799118">
    <property type="component" value="Unassembled WGS sequence"/>
</dbReference>
<feature type="region of interest" description="Disordered" evidence="1">
    <location>
        <begin position="344"/>
        <end position="413"/>
    </location>
</feature>
<feature type="compositionally biased region" description="Polar residues" evidence="1">
    <location>
        <begin position="366"/>
        <end position="388"/>
    </location>
</feature>